<evidence type="ECO:0000313" key="2">
    <source>
        <dbReference type="Proteomes" id="UP001057868"/>
    </source>
</evidence>
<proteinExistence type="predicted"/>
<dbReference type="Proteomes" id="UP001057868">
    <property type="component" value="Unassembled WGS sequence"/>
</dbReference>
<reference evidence="1" key="1">
    <citation type="journal article" date="2023" name="Int. J. Syst. Evol. Microbiol.">
        <title>&lt;i&gt;Clostridium folliculivorans&lt;/i&gt; sp. nov., isolated from soil samples of an organic paddy in Japan.</title>
        <authorList>
            <person name="Tazawa J."/>
            <person name="Kobayashi H."/>
            <person name="Tanizawa Y."/>
            <person name="Uchino A."/>
            <person name="Tanaka F."/>
            <person name="Urashima Y."/>
            <person name="Miura S."/>
            <person name="Sakamoto M."/>
            <person name="Ohkuma M."/>
            <person name="Tohno M."/>
        </authorList>
    </citation>
    <scope>NUCLEOTIDE SEQUENCE</scope>
    <source>
        <strain evidence="1">D1-1</strain>
    </source>
</reference>
<evidence type="ECO:0000313" key="1">
    <source>
        <dbReference type="EMBL" id="GKU24802.1"/>
    </source>
</evidence>
<organism evidence="1 2">
    <name type="scientific">Clostridium folliculivorans</name>
    <dbReference type="NCBI Taxonomy" id="2886038"/>
    <lineage>
        <taxon>Bacteria</taxon>
        <taxon>Bacillati</taxon>
        <taxon>Bacillota</taxon>
        <taxon>Clostridia</taxon>
        <taxon>Eubacteriales</taxon>
        <taxon>Clostridiaceae</taxon>
        <taxon>Clostridium</taxon>
    </lineage>
</organism>
<keyword evidence="2" id="KW-1185">Reference proteome</keyword>
<accession>A0A9W5Y1K1</accession>
<comment type="caution">
    <text evidence="1">The sequence shown here is derived from an EMBL/GenBank/DDBJ whole genome shotgun (WGS) entry which is preliminary data.</text>
</comment>
<protein>
    <submittedName>
        <fullName evidence="1">Uncharacterized protein</fullName>
    </submittedName>
</protein>
<sequence length="57" mass="6578">MILEVFYGHTVKNKTYSPAIFSSYTFGKADALKKLAEEGHFSEFFIELVYLQVLNKL</sequence>
<gene>
    <name evidence="1" type="ORF">CFOLD11_16280</name>
</gene>
<dbReference type="EMBL" id="BQXY01000002">
    <property type="protein sequence ID" value="GKU24802.1"/>
    <property type="molecule type" value="Genomic_DNA"/>
</dbReference>
<name>A0A9W5Y1K1_9CLOT</name>
<dbReference type="AlphaFoldDB" id="A0A9W5Y1K1"/>